<evidence type="ECO:0000313" key="4">
    <source>
        <dbReference type="Proteomes" id="UP000008827"/>
    </source>
</evidence>
<dbReference type="EMBL" id="CM000847">
    <property type="protein sequence ID" value="KRH16339.1"/>
    <property type="molecule type" value="Genomic_DNA"/>
</dbReference>
<protein>
    <submittedName>
        <fullName evidence="2 3">Uncharacterized protein</fullName>
    </submittedName>
</protein>
<accession>A0A0R0GKS1</accession>
<dbReference type="Proteomes" id="UP000008827">
    <property type="component" value="Chromosome 14"/>
</dbReference>
<name>A0A0R0GKS1_SOYBN</name>
<dbReference type="GeneID" id="102669113"/>
<feature type="region of interest" description="Disordered" evidence="1">
    <location>
        <begin position="1"/>
        <end position="20"/>
    </location>
</feature>
<feature type="compositionally biased region" description="Polar residues" evidence="1">
    <location>
        <begin position="419"/>
        <end position="432"/>
    </location>
</feature>
<feature type="region of interest" description="Disordered" evidence="1">
    <location>
        <begin position="459"/>
        <end position="494"/>
    </location>
</feature>
<dbReference type="PANTHER" id="PTHR34427">
    <property type="entry name" value="DUF4283 DOMAIN PROTEIN"/>
    <property type="match status" value="1"/>
</dbReference>
<dbReference type="RefSeq" id="XP_006596203.1">
    <property type="nucleotide sequence ID" value="XM_006596140.4"/>
</dbReference>
<dbReference type="OrthoDB" id="1749329at2759"/>
<organism evidence="2">
    <name type="scientific">Glycine max</name>
    <name type="common">Soybean</name>
    <name type="synonym">Glycine hispida</name>
    <dbReference type="NCBI Taxonomy" id="3847"/>
    <lineage>
        <taxon>Eukaryota</taxon>
        <taxon>Viridiplantae</taxon>
        <taxon>Streptophyta</taxon>
        <taxon>Embryophyta</taxon>
        <taxon>Tracheophyta</taxon>
        <taxon>Spermatophyta</taxon>
        <taxon>Magnoliopsida</taxon>
        <taxon>eudicotyledons</taxon>
        <taxon>Gunneridae</taxon>
        <taxon>Pentapetalae</taxon>
        <taxon>rosids</taxon>
        <taxon>fabids</taxon>
        <taxon>Fabales</taxon>
        <taxon>Fabaceae</taxon>
        <taxon>Papilionoideae</taxon>
        <taxon>50 kb inversion clade</taxon>
        <taxon>NPAAA clade</taxon>
        <taxon>indigoferoid/millettioid clade</taxon>
        <taxon>Phaseoleae</taxon>
        <taxon>Glycine</taxon>
        <taxon>Glycine subgen. Soja</taxon>
    </lineage>
</organism>
<dbReference type="Gramene" id="KRH16339">
    <property type="protein sequence ID" value="KRH16339"/>
    <property type="gene ID" value="GLYMA_14G149800"/>
</dbReference>
<gene>
    <name evidence="3" type="primary">LOC102669113</name>
    <name evidence="2" type="ORF">GLYMA_14G149800</name>
</gene>
<reference evidence="2 3" key="1">
    <citation type="journal article" date="2010" name="Nature">
        <title>Genome sequence of the palaeopolyploid soybean.</title>
        <authorList>
            <person name="Schmutz J."/>
            <person name="Cannon S.B."/>
            <person name="Schlueter J."/>
            <person name="Ma J."/>
            <person name="Mitros T."/>
            <person name="Nelson W."/>
            <person name="Hyten D.L."/>
            <person name="Song Q."/>
            <person name="Thelen J.J."/>
            <person name="Cheng J."/>
            <person name="Xu D."/>
            <person name="Hellsten U."/>
            <person name="May G.D."/>
            <person name="Yu Y."/>
            <person name="Sakurai T."/>
            <person name="Umezawa T."/>
            <person name="Bhattacharyya M.K."/>
            <person name="Sandhu D."/>
            <person name="Valliyodan B."/>
            <person name="Lindquist E."/>
            <person name="Peto M."/>
            <person name="Grant D."/>
            <person name="Shu S."/>
            <person name="Goodstein D."/>
            <person name="Barry K."/>
            <person name="Futrell-Griggs M."/>
            <person name="Abernathy B."/>
            <person name="Du J."/>
            <person name="Tian Z."/>
            <person name="Zhu L."/>
            <person name="Gill N."/>
            <person name="Joshi T."/>
            <person name="Libault M."/>
            <person name="Sethuraman A."/>
            <person name="Zhang X.-C."/>
            <person name="Shinozaki K."/>
            <person name="Nguyen H.T."/>
            <person name="Wing R.A."/>
            <person name="Cregan P."/>
            <person name="Specht J."/>
            <person name="Grimwood J."/>
            <person name="Rokhsar D."/>
            <person name="Stacey G."/>
            <person name="Shoemaker R.C."/>
            <person name="Jackson S.A."/>
        </authorList>
    </citation>
    <scope>NUCLEOTIDE SEQUENCE [LARGE SCALE GENOMIC DNA]</scope>
    <source>
        <strain evidence="3">cv. Williams 82</strain>
        <tissue evidence="2">Callus</tissue>
    </source>
</reference>
<dbReference type="RefSeq" id="XP_040865316.1">
    <property type="nucleotide sequence ID" value="XM_041009382.1"/>
</dbReference>
<evidence type="ECO:0000313" key="2">
    <source>
        <dbReference type="EMBL" id="KRH16339.1"/>
    </source>
</evidence>
<keyword evidence="4" id="KW-1185">Reference proteome</keyword>
<reference evidence="2" key="3">
    <citation type="submission" date="2018-07" db="EMBL/GenBank/DDBJ databases">
        <title>WGS assembly of Glycine max.</title>
        <authorList>
            <person name="Schmutz J."/>
            <person name="Cannon S."/>
            <person name="Schlueter J."/>
            <person name="Ma J."/>
            <person name="Mitros T."/>
            <person name="Nelson W."/>
            <person name="Hyten D."/>
            <person name="Song Q."/>
            <person name="Thelen J."/>
            <person name="Cheng J."/>
            <person name="Xu D."/>
            <person name="Hellsten U."/>
            <person name="May G."/>
            <person name="Yu Y."/>
            <person name="Sakurai T."/>
            <person name="Umezawa T."/>
            <person name="Bhattacharyya M."/>
            <person name="Sandhu D."/>
            <person name="Valliyodan B."/>
            <person name="Lindquist E."/>
            <person name="Peto M."/>
            <person name="Grant D."/>
            <person name="Shu S."/>
            <person name="Goodstein D."/>
            <person name="Barry K."/>
            <person name="Futrell-Griggs M."/>
            <person name="Abernathy B."/>
            <person name="Du J."/>
            <person name="Tian Z."/>
            <person name="Zhu L."/>
            <person name="Gill N."/>
            <person name="Joshi T."/>
            <person name="Libault M."/>
            <person name="Sethuraman A."/>
            <person name="Zhang X."/>
            <person name="Shinozaki K."/>
            <person name="Nguyen H."/>
            <person name="Wing R."/>
            <person name="Cregan P."/>
            <person name="Specht J."/>
            <person name="Grimwood J."/>
            <person name="Rokhsar D."/>
            <person name="Stacey G."/>
            <person name="Shoemaker R."/>
            <person name="Jackson S."/>
        </authorList>
    </citation>
    <scope>NUCLEOTIDE SEQUENCE</scope>
    <source>
        <tissue evidence="2">Callus</tissue>
    </source>
</reference>
<evidence type="ECO:0000313" key="3">
    <source>
        <dbReference type="EnsemblPlants" id="KRH16339"/>
    </source>
</evidence>
<sequence length="566" mass="62465">MHGWRKEGGNQRGRMEAGPNMRRSYAEVVISNTVNLGRLRSTPSFSGEHGGSHSTVTIEISEESRRKYTDTWVGRLKRQQVFERVEDELSWILGTEVSPKYLGDDMVLLIGLSDTKAQEMMREEANHGTSTFYAMEKRNSNIKPGNRLIWVQCWGVPLVAWNIDNLRKIVAAVGDLVEVDDNFEDMQRLDRARALIRTPRRLILEHTVTAHIDGDIHKIFIAEESGGAAMTGMQHRRDAWGSSEEIFSEGDSGTSQSRLSDIPSHSLAAELHDDPVCRQERAITAGQKETVDSMGNIQSSSACRPNVVLHHLRAENGMKTHLEDSHLTQAGAGYDEGGSQHARAADTITLKGKAISGTLLASTDESQEWGADVVHERKEGESTNNPNNGPLQDILNKSRDVNVTLFGPNSNLGPHRPSTPENQLEDQQNQPESVIQVYSRKKGGTKRWAQGRCRDPCHEECKDGDGQSQTALGKEGKNTSVNNLSGGNSMMDPNVFETQPQDGGALQIGDEDIASLHAEAKAQWDMANQLGMSCGTDPTKIIDKIAEMEVRDRKEAETLGKRNNSS</sequence>
<feature type="compositionally biased region" description="Basic and acidic residues" evidence="1">
    <location>
        <begin position="1"/>
        <end position="15"/>
    </location>
</feature>
<reference evidence="3" key="2">
    <citation type="submission" date="2018-02" db="UniProtKB">
        <authorList>
            <consortium name="EnsemblPlants"/>
        </authorList>
    </citation>
    <scope>IDENTIFICATION</scope>
    <source>
        <strain evidence="3">Williams 82</strain>
    </source>
</reference>
<feature type="compositionally biased region" description="Polar residues" evidence="1">
    <location>
        <begin position="478"/>
        <end position="488"/>
    </location>
</feature>
<dbReference type="AlphaFoldDB" id="A0A0R0GKS1"/>
<dbReference type="EnsemblPlants" id="KRH16339">
    <property type="protein sequence ID" value="KRH16339"/>
    <property type="gene ID" value="GLYMA_14G149800"/>
</dbReference>
<proteinExistence type="predicted"/>
<feature type="region of interest" description="Disordered" evidence="1">
    <location>
        <begin position="403"/>
        <end position="432"/>
    </location>
</feature>
<evidence type="ECO:0000256" key="1">
    <source>
        <dbReference type="SAM" id="MobiDB-lite"/>
    </source>
</evidence>
<dbReference type="KEGG" id="gmx:102669113"/>
<dbReference type="PANTHER" id="PTHR34427:SF5">
    <property type="entry name" value="DUF4283 DOMAIN-CONTAINING PROTEIN"/>
    <property type="match status" value="1"/>
</dbReference>